<dbReference type="InterPro" id="IPR037923">
    <property type="entry name" value="HTH-like"/>
</dbReference>
<evidence type="ECO:0000256" key="3">
    <source>
        <dbReference type="ARBA" id="ARBA00023163"/>
    </source>
</evidence>
<keyword evidence="3" id="KW-0804">Transcription</keyword>
<dbReference type="InterPro" id="IPR009057">
    <property type="entry name" value="Homeodomain-like_sf"/>
</dbReference>
<dbReference type="Gene3D" id="1.10.10.60">
    <property type="entry name" value="Homeodomain-like"/>
    <property type="match status" value="1"/>
</dbReference>
<dbReference type="SUPFAM" id="SSF51215">
    <property type="entry name" value="Regulatory protein AraC"/>
    <property type="match status" value="1"/>
</dbReference>
<evidence type="ECO:0000256" key="1">
    <source>
        <dbReference type="ARBA" id="ARBA00023015"/>
    </source>
</evidence>
<dbReference type="Pfam" id="PF12833">
    <property type="entry name" value="HTH_18"/>
    <property type="match status" value="1"/>
</dbReference>
<evidence type="ECO:0000256" key="2">
    <source>
        <dbReference type="ARBA" id="ARBA00023125"/>
    </source>
</evidence>
<evidence type="ECO:0000313" key="6">
    <source>
        <dbReference type="Proteomes" id="UP000016160"/>
    </source>
</evidence>
<evidence type="ECO:0000313" key="5">
    <source>
        <dbReference type="EMBL" id="CDF79283.1"/>
    </source>
</evidence>
<dbReference type="GO" id="GO:0003700">
    <property type="term" value="F:DNA-binding transcription factor activity"/>
    <property type="evidence" value="ECO:0007669"/>
    <property type="project" value="InterPro"/>
</dbReference>
<dbReference type="SMART" id="SM00342">
    <property type="entry name" value="HTH_ARAC"/>
    <property type="match status" value="1"/>
</dbReference>
<sequence length="264" mass="30946">MYAKSFDELTVPHRTEFYQIIWFKKGSPKHMVDFNPIDIKPNSLLFVDKNSVQRYDDTEYIDGEVLMFSDNFFCKTEVDTKFLRSCMLFNDLHAVSNITLNTGLTKIFNSSFQLIKTELKTNADTFQSDILRNYLQNILVISERARQNIRTTKLNKGPDLECVIRFRDVLDKQFHMLKSVSKYALQLGVTEKRLNAATLKIMAQSPKQMIDSRIILEAKRLLVHTTDSVKEIAYTLGFEEPTNFVKYFKKHQQVTPLEFRNRFK</sequence>
<dbReference type="Proteomes" id="UP000016160">
    <property type="component" value="Chromosome"/>
</dbReference>
<accession>T2KLG6</accession>
<protein>
    <submittedName>
        <fullName evidence="5">Transcriptional regulator, AraC family</fullName>
    </submittedName>
</protein>
<dbReference type="AlphaFoldDB" id="T2KLG6"/>
<gene>
    <name evidence="5" type="ORF">BN863_15710</name>
</gene>
<dbReference type="PANTHER" id="PTHR43280:SF32">
    <property type="entry name" value="TRANSCRIPTIONAL REGULATORY PROTEIN"/>
    <property type="match status" value="1"/>
</dbReference>
<dbReference type="PANTHER" id="PTHR43280">
    <property type="entry name" value="ARAC-FAMILY TRANSCRIPTIONAL REGULATOR"/>
    <property type="match status" value="1"/>
</dbReference>
<dbReference type="PATRIC" id="fig|1347342.6.peg.1578"/>
<dbReference type="HOGENOM" id="CLU_000445_88_2_10"/>
<dbReference type="SUPFAM" id="SSF46689">
    <property type="entry name" value="Homeodomain-like"/>
    <property type="match status" value="1"/>
</dbReference>
<dbReference type="STRING" id="1347342.BN863_15710"/>
<name>T2KLG6_FORAG</name>
<keyword evidence="1" id="KW-0805">Transcription regulation</keyword>
<proteinExistence type="predicted"/>
<keyword evidence="6" id="KW-1185">Reference proteome</keyword>
<dbReference type="eggNOG" id="COG2207">
    <property type="taxonomic scope" value="Bacteria"/>
</dbReference>
<feature type="domain" description="HTH araC/xylS-type" evidence="4">
    <location>
        <begin position="164"/>
        <end position="262"/>
    </location>
</feature>
<keyword evidence="2" id="KW-0238">DNA-binding</keyword>
<reference evidence="5 6" key="1">
    <citation type="journal article" date="2013" name="Appl. Environ. Microbiol.">
        <title>The genome of the alga-associated marine flavobacterium Formosa agariphila KMM 3901T reveals a broad potential for degradation of algal polysaccharides.</title>
        <authorList>
            <person name="Mann A.J."/>
            <person name="Hahnke R.L."/>
            <person name="Huang S."/>
            <person name="Werner J."/>
            <person name="Xing P."/>
            <person name="Barbeyron T."/>
            <person name="Huettel B."/>
            <person name="Stueber K."/>
            <person name="Reinhardt R."/>
            <person name="Harder J."/>
            <person name="Gloeckner F.O."/>
            <person name="Amann R.I."/>
            <person name="Teeling H."/>
        </authorList>
    </citation>
    <scope>NUCLEOTIDE SEQUENCE [LARGE SCALE GENOMIC DNA]</scope>
    <source>
        <strain evidence="6">DSM 15362 / KCTC 12365 / LMG 23005 / KMM 3901</strain>
    </source>
</reference>
<evidence type="ECO:0000259" key="4">
    <source>
        <dbReference type="PROSITE" id="PS01124"/>
    </source>
</evidence>
<dbReference type="PROSITE" id="PS01124">
    <property type="entry name" value="HTH_ARAC_FAMILY_2"/>
    <property type="match status" value="1"/>
</dbReference>
<dbReference type="InterPro" id="IPR018060">
    <property type="entry name" value="HTH_AraC"/>
</dbReference>
<organism evidence="5 6">
    <name type="scientific">Formosa agariphila (strain DSM 15362 / KCTC 12365 / LMG 23005 / KMM 3901 / M-2Alg 35-1)</name>
    <dbReference type="NCBI Taxonomy" id="1347342"/>
    <lineage>
        <taxon>Bacteria</taxon>
        <taxon>Pseudomonadati</taxon>
        <taxon>Bacteroidota</taxon>
        <taxon>Flavobacteriia</taxon>
        <taxon>Flavobacteriales</taxon>
        <taxon>Flavobacteriaceae</taxon>
        <taxon>Formosa</taxon>
    </lineage>
</organism>
<dbReference type="GO" id="GO:0043565">
    <property type="term" value="F:sequence-specific DNA binding"/>
    <property type="evidence" value="ECO:0007669"/>
    <property type="project" value="InterPro"/>
</dbReference>
<dbReference type="EMBL" id="HG315671">
    <property type="protein sequence ID" value="CDF79283.1"/>
    <property type="molecule type" value="Genomic_DNA"/>
</dbReference>